<evidence type="ECO:0000256" key="1">
    <source>
        <dbReference type="SAM" id="MobiDB-lite"/>
    </source>
</evidence>
<organism evidence="2 3">
    <name type="scientific">Cichlidogyrus casuarinus</name>
    <dbReference type="NCBI Taxonomy" id="1844966"/>
    <lineage>
        <taxon>Eukaryota</taxon>
        <taxon>Metazoa</taxon>
        <taxon>Spiralia</taxon>
        <taxon>Lophotrochozoa</taxon>
        <taxon>Platyhelminthes</taxon>
        <taxon>Monogenea</taxon>
        <taxon>Monopisthocotylea</taxon>
        <taxon>Dactylogyridea</taxon>
        <taxon>Ancyrocephalidae</taxon>
        <taxon>Cichlidogyrus</taxon>
    </lineage>
</organism>
<reference evidence="2 3" key="1">
    <citation type="submission" date="2024-11" db="EMBL/GenBank/DDBJ databases">
        <title>Adaptive evolution of stress response genes in parasites aligns with host niche diversity.</title>
        <authorList>
            <person name="Hahn C."/>
            <person name="Resl P."/>
        </authorList>
    </citation>
    <scope>NUCLEOTIDE SEQUENCE [LARGE SCALE GENOMIC DNA]</scope>
    <source>
        <strain evidence="2">EGGRZ-B1_66</strain>
        <tissue evidence="2">Body</tissue>
    </source>
</reference>
<comment type="caution">
    <text evidence="2">The sequence shown here is derived from an EMBL/GenBank/DDBJ whole genome shotgun (WGS) entry which is preliminary data.</text>
</comment>
<gene>
    <name evidence="2" type="ORF">Ciccas_000716</name>
</gene>
<name>A0ABD2QMF3_9PLAT</name>
<sequence>MGLGDFFLQTLVVCPSKRLKAHDSSASGLDLGIYRLISGYEGGGDQQQQPSKSGTEIWIQNALQQKQKKHSTASLNLPARGVAEGCVDYHKAEWGGMKPPKPDQLAHLLESMSMSESRNGSDHGSPPHNGDGGQLMPPGFAGWHGNGYALDFNKNKILPLGRCGAENAFPQSMLDKLFEKGQEELEAWNVAATPTGAKSFGVGAIGEGRRRSTPANQSGSGSDDAN</sequence>
<dbReference type="Proteomes" id="UP001626550">
    <property type="component" value="Unassembled WGS sequence"/>
</dbReference>
<accession>A0ABD2QMF3</accession>
<feature type="region of interest" description="Disordered" evidence="1">
    <location>
        <begin position="113"/>
        <end position="138"/>
    </location>
</feature>
<proteinExistence type="predicted"/>
<dbReference type="AlphaFoldDB" id="A0ABD2QMF3"/>
<feature type="compositionally biased region" description="Polar residues" evidence="1">
    <location>
        <begin position="213"/>
        <end position="226"/>
    </location>
</feature>
<feature type="region of interest" description="Disordered" evidence="1">
    <location>
        <begin position="196"/>
        <end position="226"/>
    </location>
</feature>
<dbReference type="EMBL" id="JBJKFK010000041">
    <property type="protein sequence ID" value="KAL3320608.1"/>
    <property type="molecule type" value="Genomic_DNA"/>
</dbReference>
<evidence type="ECO:0000313" key="3">
    <source>
        <dbReference type="Proteomes" id="UP001626550"/>
    </source>
</evidence>
<keyword evidence="3" id="KW-1185">Reference proteome</keyword>
<protein>
    <submittedName>
        <fullName evidence="2">Uncharacterized protein</fullName>
    </submittedName>
</protein>
<evidence type="ECO:0000313" key="2">
    <source>
        <dbReference type="EMBL" id="KAL3320608.1"/>
    </source>
</evidence>